<reference evidence="1" key="1">
    <citation type="submission" date="2020-05" db="EMBL/GenBank/DDBJ databases">
        <title>Evolutionary and genomic comparisons of hybrid uninucleate and nonhybrid Rhizoctonia fungi.</title>
        <authorList>
            <person name="Li C."/>
            <person name="Chen X."/>
        </authorList>
    </citation>
    <scope>NUCLEOTIDE SEQUENCE</scope>
    <source>
        <strain evidence="1">AG-1 IA</strain>
    </source>
</reference>
<evidence type="ECO:0000313" key="1">
    <source>
        <dbReference type="EMBL" id="QRW23570.1"/>
    </source>
</evidence>
<dbReference type="RefSeq" id="XP_043183807.1">
    <property type="nucleotide sequence ID" value="XM_043328422.1"/>
</dbReference>
<dbReference type="AlphaFoldDB" id="A0A8H8P1V2"/>
<proteinExistence type="predicted"/>
<accession>A0A8H8P1V2</accession>
<dbReference type="KEGG" id="rsx:RhiXN_08606"/>
<sequence>MAINPSSQGHRWFIVYTNKTTTDLGSFQIVNYVDGGSLLYFSRTCRDLWNLLRRWSDAWRRTLPDHEHFAPFPGAHLRTPRTLAILLFTSECLMCGHETSNEIVGKLAVRLCNDCSAQHLVETWTYAGWQNGPYPIPDLVFLPDSGLVLPAPDTMLAYPEGIKSRDPTEFHFDQRYERSGDPESEVMIATGVEIAGKLTPSP</sequence>
<organism evidence="1 2">
    <name type="scientific">Rhizoctonia solani</name>
    <dbReference type="NCBI Taxonomy" id="456999"/>
    <lineage>
        <taxon>Eukaryota</taxon>
        <taxon>Fungi</taxon>
        <taxon>Dikarya</taxon>
        <taxon>Basidiomycota</taxon>
        <taxon>Agaricomycotina</taxon>
        <taxon>Agaricomycetes</taxon>
        <taxon>Cantharellales</taxon>
        <taxon>Ceratobasidiaceae</taxon>
        <taxon>Rhizoctonia</taxon>
    </lineage>
</organism>
<protein>
    <submittedName>
        <fullName evidence="1">Uncharacterized protein</fullName>
    </submittedName>
</protein>
<dbReference type="EMBL" id="CP059667">
    <property type="protein sequence ID" value="QRW23570.1"/>
    <property type="molecule type" value="Genomic_DNA"/>
</dbReference>
<dbReference type="GeneID" id="67030885"/>
<evidence type="ECO:0000313" key="2">
    <source>
        <dbReference type="Proteomes" id="UP000650533"/>
    </source>
</evidence>
<name>A0A8H8P1V2_9AGAM</name>
<gene>
    <name evidence="1" type="ORF">RhiXN_08606</name>
</gene>
<dbReference type="Proteomes" id="UP000650533">
    <property type="component" value="Chromosome 10"/>
</dbReference>